<name>A0AAD1YG22_9CLOT</name>
<organism evidence="1 2">
    <name type="scientific">Clostridium neonatale</name>
    <dbReference type="NCBI Taxonomy" id="137838"/>
    <lineage>
        <taxon>Bacteria</taxon>
        <taxon>Bacillati</taxon>
        <taxon>Bacillota</taxon>
        <taxon>Clostridia</taxon>
        <taxon>Eubacteriales</taxon>
        <taxon>Clostridiaceae</taxon>
        <taxon>Clostridium</taxon>
    </lineage>
</organism>
<protein>
    <submittedName>
        <fullName evidence="1">Uncharacterized protein</fullName>
    </submittedName>
</protein>
<dbReference type="Proteomes" id="UP001189143">
    <property type="component" value="Unassembled WGS sequence"/>
</dbReference>
<dbReference type="EMBL" id="CAMTCP010000245">
    <property type="protein sequence ID" value="CAI3636201.1"/>
    <property type="molecule type" value="Genomic_DNA"/>
</dbReference>
<gene>
    <name evidence="1" type="ORF">CNEO2_470047</name>
</gene>
<dbReference type="AlphaFoldDB" id="A0AAD1YG22"/>
<reference evidence="1" key="1">
    <citation type="submission" date="2022-10" db="EMBL/GenBank/DDBJ databases">
        <authorList>
            <person name="Aires J."/>
            <person name="Mesa V."/>
        </authorList>
    </citation>
    <scope>NUCLEOTIDE SEQUENCE</scope>
    <source>
        <strain evidence="1">Clostridium neonatale JD116</strain>
    </source>
</reference>
<comment type="caution">
    <text evidence="1">The sequence shown here is derived from an EMBL/GenBank/DDBJ whole genome shotgun (WGS) entry which is preliminary data.</text>
</comment>
<accession>A0AAD1YG22</accession>
<proteinExistence type="predicted"/>
<evidence type="ECO:0000313" key="2">
    <source>
        <dbReference type="Proteomes" id="UP001189143"/>
    </source>
</evidence>
<dbReference type="RefSeq" id="WP_317049542.1">
    <property type="nucleotide sequence ID" value="NZ_CAMRXC010000224.1"/>
</dbReference>
<sequence>MEKKVEKRKRRRPDDFGIIFAVSEEEMSRRLTLAVKEYIRMVGLEGIDDEEEEN</sequence>
<evidence type="ECO:0000313" key="1">
    <source>
        <dbReference type="EMBL" id="CAI3636201.1"/>
    </source>
</evidence>